<proteinExistence type="predicted"/>
<evidence type="ECO:0000313" key="2">
    <source>
        <dbReference type="Proteomes" id="UP000238523"/>
    </source>
</evidence>
<protein>
    <submittedName>
        <fullName evidence="1">Uncharacterized protein</fullName>
    </submittedName>
</protein>
<dbReference type="AlphaFoldDB" id="A0A2K9Z6N9"/>
<evidence type="ECO:0000313" key="1">
    <source>
        <dbReference type="EMBL" id="AUW43904.1"/>
    </source>
</evidence>
<dbReference type="EMBL" id="CP025012">
    <property type="protein sequence ID" value="AUW43904.1"/>
    <property type="molecule type" value="Genomic_DNA"/>
</dbReference>
<dbReference type="Proteomes" id="UP000238523">
    <property type="component" value="Chromosome"/>
</dbReference>
<name>A0A2K9Z6N9_RHILE</name>
<gene>
    <name evidence="1" type="ORF">CUJ84_Chr003569</name>
</gene>
<sequence>MAFAHIRNCLDGRRMVADIQCDAFHSRPVADLLDNLRDALLRDINGNYGRAFGVQPLNGSRTNAAACSRHQDNFALKSLHACSSMAANPCRGKLV</sequence>
<organism evidence="1 2">
    <name type="scientific">Rhizobium leguminosarum</name>
    <dbReference type="NCBI Taxonomy" id="384"/>
    <lineage>
        <taxon>Bacteria</taxon>
        <taxon>Pseudomonadati</taxon>
        <taxon>Pseudomonadota</taxon>
        <taxon>Alphaproteobacteria</taxon>
        <taxon>Hyphomicrobiales</taxon>
        <taxon>Rhizobiaceae</taxon>
        <taxon>Rhizobium/Agrobacterium group</taxon>
        <taxon>Rhizobium</taxon>
    </lineage>
</organism>
<accession>A0A2K9Z6N9</accession>
<reference evidence="1 2" key="1">
    <citation type="submission" date="2017-11" db="EMBL/GenBank/DDBJ databases">
        <title>Complete genome of Rhizobium leguminosarum Norway, an ineffective micro-symbiont.</title>
        <authorList>
            <person name="Hoffrichter A."/>
            <person name="Liang J."/>
            <person name="Brachmann A."/>
            <person name="Marin M."/>
        </authorList>
    </citation>
    <scope>NUCLEOTIDE SEQUENCE [LARGE SCALE GENOMIC DNA]</scope>
    <source>
        <strain evidence="1 2">Norway</strain>
    </source>
</reference>